<comment type="caution">
    <text evidence="1">The sequence shown here is derived from an EMBL/GenBank/DDBJ whole genome shotgun (WGS) entry which is preliminary data.</text>
</comment>
<name>A0ABR2UZ19_9PEZI</name>
<dbReference type="Proteomes" id="UP001408356">
    <property type="component" value="Unassembled WGS sequence"/>
</dbReference>
<protein>
    <submittedName>
        <fullName evidence="1">Ig-like domain-containing protein</fullName>
    </submittedName>
</protein>
<sequence>MRFGIESATIAALTLAGPASASKGSANVNACVWHPSPPIKSYTVSWRTGSADDRCMRLVGSSPSMVVKDQGLTCTSLGEVAVDSSWSGWTGGCYTRNSIWGLSYTTTGAPYSGSTSSDWNTGPFNTDMKLISQSPGTSVCGGAAHCSGSQVEWDNDKTPQVYVVFQPGKVGNGGKSEL</sequence>
<organism evidence="1 2">
    <name type="scientific">Seiridium unicorne</name>
    <dbReference type="NCBI Taxonomy" id="138068"/>
    <lineage>
        <taxon>Eukaryota</taxon>
        <taxon>Fungi</taxon>
        <taxon>Dikarya</taxon>
        <taxon>Ascomycota</taxon>
        <taxon>Pezizomycotina</taxon>
        <taxon>Sordariomycetes</taxon>
        <taxon>Xylariomycetidae</taxon>
        <taxon>Amphisphaeriales</taxon>
        <taxon>Sporocadaceae</taxon>
        <taxon>Seiridium</taxon>
    </lineage>
</organism>
<dbReference type="EMBL" id="JARVKF010000279">
    <property type="protein sequence ID" value="KAK9419928.1"/>
    <property type="molecule type" value="Genomic_DNA"/>
</dbReference>
<proteinExistence type="predicted"/>
<gene>
    <name evidence="1" type="ORF">SUNI508_06934</name>
</gene>
<reference evidence="1 2" key="1">
    <citation type="journal article" date="2024" name="J. Plant Pathol.">
        <title>Sequence and assembly of the genome of Seiridium unicorne, isolate CBS 538.82, causal agent of cypress canker disease.</title>
        <authorList>
            <person name="Scali E."/>
            <person name="Rocca G.D."/>
            <person name="Danti R."/>
            <person name="Garbelotto M."/>
            <person name="Barberini S."/>
            <person name="Baroncelli R."/>
            <person name="Emiliani G."/>
        </authorList>
    </citation>
    <scope>NUCLEOTIDE SEQUENCE [LARGE SCALE GENOMIC DNA]</scope>
    <source>
        <strain evidence="1 2">BM-138-508</strain>
    </source>
</reference>
<accession>A0ABR2UZ19</accession>
<keyword evidence="2" id="KW-1185">Reference proteome</keyword>
<evidence type="ECO:0000313" key="2">
    <source>
        <dbReference type="Proteomes" id="UP001408356"/>
    </source>
</evidence>
<evidence type="ECO:0000313" key="1">
    <source>
        <dbReference type="EMBL" id="KAK9419928.1"/>
    </source>
</evidence>